<keyword evidence="2" id="KW-1185">Reference proteome</keyword>
<dbReference type="RefSeq" id="WP_379528639.1">
    <property type="nucleotide sequence ID" value="NZ_JBHSBI010000006.1"/>
</dbReference>
<protein>
    <submittedName>
        <fullName evidence="1">Uncharacterized protein</fullName>
    </submittedName>
</protein>
<gene>
    <name evidence="1" type="ORF">ACFOY2_15230</name>
</gene>
<sequence length="213" mass="24299">MWWRRRKQSTNQPGTRSYADTVESSASVVDRKDNGQVYEVFWVKTEAVALEYLRRREVRQEGYYVIVETPYRNLGRDMVMIFDEADGALIEIPERTPLPELRASPTHCARCGYPILPCSHVEFSCDDPDCGHPWHTADFGQSADEVILAGWGYRCTKCRSAACRACYEATGGENLTTTHGFLLEPGDERPHPADEIMLRLCWLCRSPVTVFDE</sequence>
<evidence type="ECO:0000313" key="2">
    <source>
        <dbReference type="Proteomes" id="UP001595851"/>
    </source>
</evidence>
<comment type="caution">
    <text evidence="1">The sequence shown here is derived from an EMBL/GenBank/DDBJ whole genome shotgun (WGS) entry which is preliminary data.</text>
</comment>
<organism evidence="1 2">
    <name type="scientific">Nonomuraea purpurea</name>
    <dbReference type="NCBI Taxonomy" id="1849276"/>
    <lineage>
        <taxon>Bacteria</taxon>
        <taxon>Bacillati</taxon>
        <taxon>Actinomycetota</taxon>
        <taxon>Actinomycetes</taxon>
        <taxon>Streptosporangiales</taxon>
        <taxon>Streptosporangiaceae</taxon>
        <taxon>Nonomuraea</taxon>
    </lineage>
</organism>
<dbReference type="Proteomes" id="UP001595851">
    <property type="component" value="Unassembled WGS sequence"/>
</dbReference>
<proteinExistence type="predicted"/>
<reference evidence="2" key="1">
    <citation type="journal article" date="2019" name="Int. J. Syst. Evol. Microbiol.">
        <title>The Global Catalogue of Microorganisms (GCM) 10K type strain sequencing project: providing services to taxonomists for standard genome sequencing and annotation.</title>
        <authorList>
            <consortium name="The Broad Institute Genomics Platform"/>
            <consortium name="The Broad Institute Genome Sequencing Center for Infectious Disease"/>
            <person name="Wu L."/>
            <person name="Ma J."/>
        </authorList>
    </citation>
    <scope>NUCLEOTIDE SEQUENCE [LARGE SCALE GENOMIC DNA]</scope>
    <source>
        <strain evidence="2">TBRC 1276</strain>
    </source>
</reference>
<name>A0ABV8G3J2_9ACTN</name>
<evidence type="ECO:0000313" key="1">
    <source>
        <dbReference type="EMBL" id="MFC4008582.1"/>
    </source>
</evidence>
<accession>A0ABV8G3J2</accession>
<dbReference type="EMBL" id="JBHSBI010000006">
    <property type="protein sequence ID" value="MFC4008582.1"/>
    <property type="molecule type" value="Genomic_DNA"/>
</dbReference>